<dbReference type="SUPFAM" id="SSF56281">
    <property type="entry name" value="Metallo-hydrolase/oxidoreductase"/>
    <property type="match status" value="1"/>
</dbReference>
<dbReference type="PANTHER" id="PTHR28283:SF1">
    <property type="entry name" value="3',5'-CYCLIC-NUCLEOTIDE PHOSPHODIESTERASE 1"/>
    <property type="match status" value="1"/>
</dbReference>
<dbReference type="PANTHER" id="PTHR28283">
    <property type="entry name" value="3',5'-CYCLIC-NUCLEOTIDE PHOSPHODIESTERASE 1"/>
    <property type="match status" value="1"/>
</dbReference>
<dbReference type="InterPro" id="IPR001279">
    <property type="entry name" value="Metallo-B-lactamas"/>
</dbReference>
<dbReference type="SMART" id="SM00849">
    <property type="entry name" value="Lactamase_B"/>
    <property type="match status" value="1"/>
</dbReference>
<name>A0AA86JJN8_9BURK</name>
<dbReference type="Gene3D" id="3.60.15.10">
    <property type="entry name" value="Ribonuclease Z/Hydroxyacylglutathione hydrolase-like"/>
    <property type="match status" value="1"/>
</dbReference>
<dbReference type="AlphaFoldDB" id="A0AA86JJN8"/>
<reference evidence="2 3" key="1">
    <citation type="submission" date="2023-10" db="EMBL/GenBank/DDBJ databases">
        <title>Complete Genome Sequence of Limnobacter thiooxidans CS-K2T, Isolated from freshwater lake sediments in Bavaria, Germany.</title>
        <authorList>
            <person name="Naruki M."/>
            <person name="Watanabe A."/>
            <person name="Warashina T."/>
            <person name="Morita T."/>
            <person name="Arakawa K."/>
        </authorList>
    </citation>
    <scope>NUCLEOTIDE SEQUENCE [LARGE SCALE GENOMIC DNA]</scope>
    <source>
        <strain evidence="2 3">CS-K2</strain>
    </source>
</reference>
<dbReference type="GO" id="GO:0004115">
    <property type="term" value="F:3',5'-cyclic-AMP phosphodiesterase activity"/>
    <property type="evidence" value="ECO:0007669"/>
    <property type="project" value="InterPro"/>
</dbReference>
<dbReference type="GO" id="GO:0006198">
    <property type="term" value="P:cAMP catabolic process"/>
    <property type="evidence" value="ECO:0007669"/>
    <property type="project" value="InterPro"/>
</dbReference>
<evidence type="ECO:0000313" key="2">
    <source>
        <dbReference type="EMBL" id="BET25687.1"/>
    </source>
</evidence>
<evidence type="ECO:0000313" key="3">
    <source>
        <dbReference type="Proteomes" id="UP001329151"/>
    </source>
</evidence>
<gene>
    <name evidence="2" type="ORF">RGQ30_11880</name>
</gene>
<sequence length="259" mass="29230">MQKHSTVEVLGCSGSIGIPRQGTTCFLIDNDILIDAGTGLCELDFSRLEQIEHVFITHSHLDHICGLPFLIDTVGVGRAKPLKVYATLPTIRALQQHIFNEEIWPDFSKIPNAENAVMEYVEIKPEEELILGERRITTVDVDHTVPAVGVFLFTPTGGWCFSGDTHQTDRLFELINQSKKVDYFFIEAAFPDQEKWLADLAKHLCPSLLFGELQKLNAACEIWISHLKPREIHQIKKELQQYPGSQPLHILSAGMIFNI</sequence>
<dbReference type="InterPro" id="IPR000396">
    <property type="entry name" value="Pdiesterase2"/>
</dbReference>
<dbReference type="EMBL" id="AP028947">
    <property type="protein sequence ID" value="BET25687.1"/>
    <property type="molecule type" value="Genomic_DNA"/>
</dbReference>
<evidence type="ECO:0000259" key="1">
    <source>
        <dbReference type="SMART" id="SM00849"/>
    </source>
</evidence>
<dbReference type="CDD" id="cd07735">
    <property type="entry name" value="class_II_PDE_MBL-fold"/>
    <property type="match status" value="1"/>
</dbReference>
<protein>
    <submittedName>
        <fullName evidence="2">3',5'-cyclic-nucleotide phosphodiesterase</fullName>
    </submittedName>
</protein>
<dbReference type="Pfam" id="PF12706">
    <property type="entry name" value="Lactamase_B_2"/>
    <property type="match status" value="1"/>
</dbReference>
<dbReference type="Proteomes" id="UP001329151">
    <property type="component" value="Chromosome"/>
</dbReference>
<dbReference type="GO" id="GO:0047555">
    <property type="term" value="F:3',5'-cyclic-GMP phosphodiesterase activity"/>
    <property type="evidence" value="ECO:0007669"/>
    <property type="project" value="TreeGrafter"/>
</dbReference>
<organism evidence="2 3">
    <name type="scientific">Limnobacter thiooxidans</name>
    <dbReference type="NCBI Taxonomy" id="131080"/>
    <lineage>
        <taxon>Bacteria</taxon>
        <taxon>Pseudomonadati</taxon>
        <taxon>Pseudomonadota</taxon>
        <taxon>Betaproteobacteria</taxon>
        <taxon>Burkholderiales</taxon>
        <taxon>Burkholderiaceae</taxon>
        <taxon>Limnobacter</taxon>
    </lineage>
</organism>
<proteinExistence type="predicted"/>
<dbReference type="GO" id="GO:1902660">
    <property type="term" value="P:negative regulation of glucose mediated signaling pathway"/>
    <property type="evidence" value="ECO:0007669"/>
    <property type="project" value="TreeGrafter"/>
</dbReference>
<keyword evidence="3" id="KW-1185">Reference proteome</keyword>
<dbReference type="PRINTS" id="PR00388">
    <property type="entry name" value="PDIESTERASE2"/>
</dbReference>
<dbReference type="KEGG" id="lto:RGQ30_11880"/>
<accession>A0AA86JJN8</accession>
<dbReference type="RefSeq" id="WP_130556785.1">
    <property type="nucleotide sequence ID" value="NZ_AP028947.1"/>
</dbReference>
<feature type="domain" description="Metallo-beta-lactamase" evidence="1">
    <location>
        <begin position="22"/>
        <end position="208"/>
    </location>
</feature>
<dbReference type="InterPro" id="IPR036866">
    <property type="entry name" value="RibonucZ/Hydroxyglut_hydro"/>
</dbReference>